<feature type="region of interest" description="Disordered" evidence="2">
    <location>
        <begin position="410"/>
        <end position="486"/>
    </location>
</feature>
<protein>
    <submittedName>
        <fullName evidence="4">Coiled-coil and C2 domain-containing protein 1-like</fullName>
    </submittedName>
</protein>
<dbReference type="AlphaFoldDB" id="A0A8J5CU68"/>
<accession>A0A8J5CU68</accession>
<feature type="compositionally biased region" description="Basic and acidic residues" evidence="2">
    <location>
        <begin position="371"/>
        <end position="398"/>
    </location>
</feature>
<dbReference type="Gene3D" id="2.60.40.150">
    <property type="entry name" value="C2 domain"/>
    <property type="match status" value="1"/>
</dbReference>
<dbReference type="PANTHER" id="PTHR13076:SF9">
    <property type="entry name" value="COILED-COIL AND C2 DOMAIN-CONTAINING PROTEIN 1-LIKE"/>
    <property type="match status" value="1"/>
</dbReference>
<feature type="region of interest" description="Disordered" evidence="2">
    <location>
        <begin position="1"/>
        <end position="20"/>
    </location>
</feature>
<feature type="region of interest" description="Disordered" evidence="2">
    <location>
        <begin position="97"/>
        <end position="148"/>
    </location>
</feature>
<feature type="region of interest" description="Disordered" evidence="2">
    <location>
        <begin position="300"/>
        <end position="398"/>
    </location>
</feature>
<proteinExistence type="inferred from homology"/>
<name>A0A8J5CU68_CHIOP</name>
<dbReference type="PROSITE" id="PS50004">
    <property type="entry name" value="C2"/>
    <property type="match status" value="1"/>
</dbReference>
<feature type="compositionally biased region" description="Gly residues" evidence="2">
    <location>
        <begin position="342"/>
        <end position="354"/>
    </location>
</feature>
<evidence type="ECO:0000256" key="1">
    <source>
        <dbReference type="ARBA" id="ARBA00010672"/>
    </source>
</evidence>
<dbReference type="InterPro" id="IPR000008">
    <property type="entry name" value="C2_dom"/>
</dbReference>
<evidence type="ECO:0000259" key="3">
    <source>
        <dbReference type="PROSITE" id="PS50004"/>
    </source>
</evidence>
<dbReference type="OrthoDB" id="19996at2759"/>
<reference evidence="4" key="1">
    <citation type="submission" date="2020-07" db="EMBL/GenBank/DDBJ databases">
        <title>The High-quality genome of the commercially important snow crab, Chionoecetes opilio.</title>
        <authorList>
            <person name="Jeong J.-H."/>
            <person name="Ryu S."/>
        </authorList>
    </citation>
    <scope>NUCLEOTIDE SEQUENCE</scope>
    <source>
        <strain evidence="4">MADBK_172401_WGS</strain>
        <tissue evidence="4">Digestive gland</tissue>
    </source>
</reference>
<dbReference type="InterPro" id="IPR035892">
    <property type="entry name" value="C2_domain_sf"/>
</dbReference>
<comment type="caution">
    <text evidence="4">The sequence shown here is derived from an EMBL/GenBank/DDBJ whole genome shotgun (WGS) entry which is preliminary data.</text>
</comment>
<feature type="compositionally biased region" description="Pro residues" evidence="2">
    <location>
        <begin position="229"/>
        <end position="241"/>
    </location>
</feature>
<evidence type="ECO:0000313" key="4">
    <source>
        <dbReference type="EMBL" id="KAG0720510.1"/>
    </source>
</evidence>
<dbReference type="PANTHER" id="PTHR13076">
    <property type="entry name" value="COILED-COIL AND C2 DOMAIN-CONTAINING PROTEIN 1-LIKE"/>
    <property type="match status" value="1"/>
</dbReference>
<dbReference type="Proteomes" id="UP000770661">
    <property type="component" value="Unassembled WGS sequence"/>
</dbReference>
<feature type="domain" description="C2" evidence="3">
    <location>
        <begin position="637"/>
        <end position="775"/>
    </location>
</feature>
<comment type="similarity">
    <text evidence="1">Belongs to the CC2D1 family.</text>
</comment>
<feature type="compositionally biased region" description="Low complexity" evidence="2">
    <location>
        <begin position="434"/>
        <end position="444"/>
    </location>
</feature>
<gene>
    <name evidence="4" type="ORF">GWK47_048352</name>
</gene>
<dbReference type="InterPro" id="IPR039725">
    <property type="entry name" value="CC2D1A/B"/>
</dbReference>
<dbReference type="Pfam" id="PF00168">
    <property type="entry name" value="C2"/>
    <property type="match status" value="1"/>
</dbReference>
<dbReference type="GO" id="GO:0001227">
    <property type="term" value="F:DNA-binding transcription repressor activity, RNA polymerase II-specific"/>
    <property type="evidence" value="ECO:0007669"/>
    <property type="project" value="InterPro"/>
</dbReference>
<dbReference type="EMBL" id="JACEEZ010012734">
    <property type="protein sequence ID" value="KAG0720510.1"/>
    <property type="molecule type" value="Genomic_DNA"/>
</dbReference>
<sequence>MFGGKKQDKPRRARRGGNLAQVNVYPGQLGLMDVPDLDSPSDGEGDAALEAELLALTGGGAPPPARKGKAPMPPEQLAKMVSECMRDDDDDVVVDEEDPELLAELSALSHNEDMETTESTPTRPAPGVPRRAPTDYRNPEPFLPRQAPMAAGKSVLDLIEERIATYEAAEAEAKATGDSSRVRRFNRGLKSLIQMERSVKAGNPINEDDIPPAVLLRGGERNTGDAPQAPAPAVAPSPGSPPESHTPSPVPAQGRGPAKIIHQLHSQYKTAALTAKKAGDKEQAVQYMRTMKQMEPMLRAAESGEPVDLTTLPPPPAYLPPPRETLPVMKAPTPPQQATEGQGDGSSEGGGGGEEAASGGPPTPSSVLDALEQRLAKYVEQRDKAKSEENARKERMNQRIIKQYEEAIKKHKAGKPVDYEDLPTPPGFAAIPVGGSAPTAPASAGGEGVAGGPSPPKQVRPAPGAASPPAAQPAPPKNVRQAPQSRVEKQLTLLTRRQTQFKQGALEAKKRGEIEQAKEYLRMSKGFDQLIEATRNGLPVDMNTVPVPPQEKLPQSSSTDFELVTADDCVVAPEGTSGDVALIYTKLEEDLIAQIKMCAETREHFKATGDVASSNRFEQLILHTKKDLDAVRAAFKRGGSPPRFHYENRSFNIIQCNTDINDSDCEVNIQRGINFNVQNPKDVDTYVRVEFPYPADNPPSDRTIVIKDSNNPEFNHKVVFSIDRKSRALARVFKRQALKLQIFTKGGWFHRDTLFGSVKVPLVTLETKCTLHDSFDLMDERKRMVGGKLEVKVRLRNPIVAKQLEKVTEKWLVIDGF</sequence>
<dbReference type="SUPFAM" id="SSF49562">
    <property type="entry name" value="C2 domain (Calcium/lipid-binding domain, CaLB)"/>
    <property type="match status" value="1"/>
</dbReference>
<feature type="region of interest" description="Disordered" evidence="2">
    <location>
        <begin position="29"/>
        <end position="48"/>
    </location>
</feature>
<organism evidence="4 5">
    <name type="scientific">Chionoecetes opilio</name>
    <name type="common">Atlantic snow crab</name>
    <name type="synonym">Cancer opilio</name>
    <dbReference type="NCBI Taxonomy" id="41210"/>
    <lineage>
        <taxon>Eukaryota</taxon>
        <taxon>Metazoa</taxon>
        <taxon>Ecdysozoa</taxon>
        <taxon>Arthropoda</taxon>
        <taxon>Crustacea</taxon>
        <taxon>Multicrustacea</taxon>
        <taxon>Malacostraca</taxon>
        <taxon>Eumalacostraca</taxon>
        <taxon>Eucarida</taxon>
        <taxon>Decapoda</taxon>
        <taxon>Pleocyemata</taxon>
        <taxon>Brachyura</taxon>
        <taxon>Eubrachyura</taxon>
        <taxon>Majoidea</taxon>
        <taxon>Majidae</taxon>
        <taxon>Chionoecetes</taxon>
    </lineage>
</organism>
<feature type="region of interest" description="Disordered" evidence="2">
    <location>
        <begin position="198"/>
        <end position="258"/>
    </location>
</feature>
<evidence type="ECO:0000313" key="5">
    <source>
        <dbReference type="Proteomes" id="UP000770661"/>
    </source>
</evidence>
<keyword evidence="5" id="KW-1185">Reference proteome</keyword>
<dbReference type="InterPro" id="IPR006608">
    <property type="entry name" value="CC2D1A/B_DM14"/>
</dbReference>
<feature type="compositionally biased region" description="Acidic residues" evidence="2">
    <location>
        <begin position="35"/>
        <end position="48"/>
    </location>
</feature>
<feature type="compositionally biased region" description="Pro residues" evidence="2">
    <location>
        <begin position="312"/>
        <end position="324"/>
    </location>
</feature>
<evidence type="ECO:0000256" key="2">
    <source>
        <dbReference type="SAM" id="MobiDB-lite"/>
    </source>
</evidence>
<dbReference type="SMART" id="SM00239">
    <property type="entry name" value="C2"/>
    <property type="match status" value="1"/>
</dbReference>
<dbReference type="Pfam" id="PF21528">
    <property type="entry name" value="CC2D1A-B_DM14"/>
    <property type="match status" value="3"/>
</dbReference>
<dbReference type="SMART" id="SM00685">
    <property type="entry name" value="DM14"/>
    <property type="match status" value="4"/>
</dbReference>